<evidence type="ECO:0000313" key="2">
    <source>
        <dbReference type="Proteomes" id="UP000318288"/>
    </source>
</evidence>
<dbReference type="Proteomes" id="UP000318288">
    <property type="component" value="Unassembled WGS sequence"/>
</dbReference>
<protein>
    <submittedName>
        <fullName evidence="1">Uncharacterized protein</fullName>
    </submittedName>
</protein>
<dbReference type="AlphaFoldDB" id="A0A5C6F115"/>
<dbReference type="RefSeq" id="WP_146458889.1">
    <property type="nucleotide sequence ID" value="NZ_SJPW01000004.1"/>
</dbReference>
<keyword evidence="2" id="KW-1185">Reference proteome</keyword>
<proteinExistence type="predicted"/>
<sequence length="789" mass="91039">MQRAVVSSLIWRSSDAFSSELFAYVESTITDQAELESEFWDSVLSLSIVPNHPLNANWLNRKLSAECMADRDVWWSTFLHNRHGQGGRVDRLIAWAWNAGTSEAFDDEIVELAGVTLGWFLTTSNREVRDRTTKAMVCLFQRRLPLFCRVYRQFNDVDDLYVRERLNAVAYGCALRSNDEAGIRELAQVVFDSVFADGNPPIHLLLRDYARQTIEYAIHIGCDLAIDVDLIRPPYRSQWPAPADFPTKEECRDIADDRFTQYITGHYNKFAEHACSFDRWSTFRLDEPRKHSPRELLTSFEQSLTERQYALLESIRDLQLKESDKVLLGLRQSVGDLADDMAVSDDETENEIAAAIERFGRSLRSGSRKRNQFDRIIREYVENPHALYRSRPTLDSESARRWLVRRVIQLGWTAERFGDFDLEFRHSDDAITSHETIGKKYSWLAVRELQARASDNFEMRSATSEVSFQYDGPWRLIYGREMDPSNTISKTMCDNYEPHPVSWWSPVTISSWNDDISDNQWAKIESDLPDPMNMISVADTEGRRWLTLNGHYRWMSPVPVGEDEFECTQRRITFTINSYLASAKAVPQLMKWAHRQRWAKYSLPENDGYSNDIFLGEYFWSERYKEIEAESSAVSDWYDGTEHGRTLPTPLLITAEEYAWEYSPSDSSLIDSVRFKLPSKPLVTSMNLKQRGSQGSWQDSEGRVIAMDPSIYQPGPSVLLLCQERMEHFLAEQNLALFWTVLSNRHLVGGHHLDQEEFIGHVEANGAYSLHKGSLNGNTSAKFLPKGTW</sequence>
<evidence type="ECO:0000313" key="1">
    <source>
        <dbReference type="EMBL" id="TWU54725.1"/>
    </source>
</evidence>
<organism evidence="1 2">
    <name type="scientific">Rubripirellula tenax</name>
    <dbReference type="NCBI Taxonomy" id="2528015"/>
    <lineage>
        <taxon>Bacteria</taxon>
        <taxon>Pseudomonadati</taxon>
        <taxon>Planctomycetota</taxon>
        <taxon>Planctomycetia</taxon>
        <taxon>Pirellulales</taxon>
        <taxon>Pirellulaceae</taxon>
        <taxon>Rubripirellula</taxon>
    </lineage>
</organism>
<gene>
    <name evidence="1" type="ORF">Poly51_34440</name>
</gene>
<dbReference type="OrthoDB" id="9757917at2"/>
<accession>A0A5C6F115</accession>
<dbReference type="EMBL" id="SJPW01000004">
    <property type="protein sequence ID" value="TWU54725.1"/>
    <property type="molecule type" value="Genomic_DNA"/>
</dbReference>
<name>A0A5C6F115_9BACT</name>
<comment type="caution">
    <text evidence="1">The sequence shown here is derived from an EMBL/GenBank/DDBJ whole genome shotgun (WGS) entry which is preliminary data.</text>
</comment>
<reference evidence="1 2" key="1">
    <citation type="submission" date="2019-02" db="EMBL/GenBank/DDBJ databases">
        <title>Deep-cultivation of Planctomycetes and their phenomic and genomic characterization uncovers novel biology.</title>
        <authorList>
            <person name="Wiegand S."/>
            <person name="Jogler M."/>
            <person name="Boedeker C."/>
            <person name="Pinto D."/>
            <person name="Vollmers J."/>
            <person name="Rivas-Marin E."/>
            <person name="Kohn T."/>
            <person name="Peeters S.H."/>
            <person name="Heuer A."/>
            <person name="Rast P."/>
            <person name="Oberbeckmann S."/>
            <person name="Bunk B."/>
            <person name="Jeske O."/>
            <person name="Meyerdierks A."/>
            <person name="Storesund J.E."/>
            <person name="Kallscheuer N."/>
            <person name="Luecker S."/>
            <person name="Lage O.M."/>
            <person name="Pohl T."/>
            <person name="Merkel B.J."/>
            <person name="Hornburger P."/>
            <person name="Mueller R.-W."/>
            <person name="Bruemmer F."/>
            <person name="Labrenz M."/>
            <person name="Spormann A.M."/>
            <person name="Op Den Camp H."/>
            <person name="Overmann J."/>
            <person name="Amann R."/>
            <person name="Jetten M.S.M."/>
            <person name="Mascher T."/>
            <person name="Medema M.H."/>
            <person name="Devos D.P."/>
            <person name="Kaster A.-K."/>
            <person name="Ovreas L."/>
            <person name="Rohde M."/>
            <person name="Galperin M.Y."/>
            <person name="Jogler C."/>
        </authorList>
    </citation>
    <scope>NUCLEOTIDE SEQUENCE [LARGE SCALE GENOMIC DNA]</scope>
    <source>
        <strain evidence="1 2">Poly51</strain>
    </source>
</reference>